<proteinExistence type="predicted"/>
<keyword evidence="2" id="KW-1185">Reference proteome</keyword>
<dbReference type="EMBL" id="CP096916">
    <property type="protein sequence ID" value="WBM39709.1"/>
    <property type="molecule type" value="Genomic_DNA"/>
</dbReference>
<evidence type="ECO:0000313" key="2">
    <source>
        <dbReference type="Proteomes" id="UP001211866"/>
    </source>
</evidence>
<evidence type="ECO:0000313" key="1">
    <source>
        <dbReference type="EMBL" id="WBM39709.1"/>
    </source>
</evidence>
<accession>A0ABY7N937</accession>
<reference evidence="1 2" key="1">
    <citation type="submission" date="2022-05" db="EMBL/GenBank/DDBJ databases">
        <title>Complete sequence of strain NY11312.</title>
        <authorList>
            <person name="Zhou D."/>
        </authorList>
    </citation>
    <scope>NUCLEOTIDE SEQUENCE [LARGE SCALE GENOMIC DNA]</scope>
    <source>
        <strain evidence="1 2">NY11312</strain>
    </source>
</reference>
<gene>
    <name evidence="1" type="ORF">M2J83_07825</name>
</gene>
<dbReference type="RefSeq" id="WP_270119503.1">
    <property type="nucleotide sequence ID" value="NZ_CP096916.1"/>
</dbReference>
<dbReference type="InterPro" id="IPR019226">
    <property type="entry name" value="DUF2158"/>
</dbReference>
<protein>
    <submittedName>
        <fullName evidence="1">DUF2158 domain-containing protein</fullName>
    </submittedName>
</protein>
<sequence length="60" mass="6594">MSTFQVGDVVQLKSGGPEMTVIDNRPDGNKVECMWFLPNDEARTQSIPSVALMTVELVNP</sequence>
<dbReference type="Proteomes" id="UP001211866">
    <property type="component" value="Chromosome"/>
</dbReference>
<dbReference type="Pfam" id="PF09926">
    <property type="entry name" value="DUF2158"/>
    <property type="match status" value="1"/>
</dbReference>
<organism evidence="1 2">
    <name type="scientific">Alcaligenes faecalis</name>
    <dbReference type="NCBI Taxonomy" id="511"/>
    <lineage>
        <taxon>Bacteria</taxon>
        <taxon>Pseudomonadati</taxon>
        <taxon>Pseudomonadota</taxon>
        <taxon>Betaproteobacteria</taxon>
        <taxon>Burkholderiales</taxon>
        <taxon>Alcaligenaceae</taxon>
        <taxon>Alcaligenes</taxon>
    </lineage>
</organism>
<name>A0ABY7N937_ALCFA</name>